<evidence type="ECO:0000259" key="4">
    <source>
        <dbReference type="Pfam" id="PF00884"/>
    </source>
</evidence>
<proteinExistence type="inferred from homology"/>
<dbReference type="OrthoDB" id="9762324at2"/>
<dbReference type="EMBL" id="VNJI01000019">
    <property type="protein sequence ID" value="TVY08915.1"/>
    <property type="molecule type" value="Genomic_DNA"/>
</dbReference>
<dbReference type="AlphaFoldDB" id="A0A559K9V8"/>
<dbReference type="InterPro" id="IPR000917">
    <property type="entry name" value="Sulfatase_N"/>
</dbReference>
<keyword evidence="6" id="KW-1185">Reference proteome</keyword>
<dbReference type="SUPFAM" id="SSF53649">
    <property type="entry name" value="Alkaline phosphatase-like"/>
    <property type="match status" value="1"/>
</dbReference>
<dbReference type="GO" id="GO:0008484">
    <property type="term" value="F:sulfuric ester hydrolase activity"/>
    <property type="evidence" value="ECO:0007669"/>
    <property type="project" value="TreeGrafter"/>
</dbReference>
<dbReference type="GO" id="GO:0016740">
    <property type="term" value="F:transferase activity"/>
    <property type="evidence" value="ECO:0007669"/>
    <property type="project" value="UniProtKB-KW"/>
</dbReference>
<keyword evidence="2" id="KW-0479">Metal-binding</keyword>
<evidence type="ECO:0000256" key="1">
    <source>
        <dbReference type="ARBA" id="ARBA00008779"/>
    </source>
</evidence>
<keyword evidence="3 5" id="KW-0378">Hydrolase</keyword>
<feature type="domain" description="Sulfatase N-terminal" evidence="4">
    <location>
        <begin position="5"/>
        <end position="364"/>
    </location>
</feature>
<evidence type="ECO:0000313" key="6">
    <source>
        <dbReference type="Proteomes" id="UP000317036"/>
    </source>
</evidence>
<dbReference type="InterPro" id="IPR024607">
    <property type="entry name" value="Sulfatase_CS"/>
</dbReference>
<sequence>MGMKPNILWICTDQQRTDTLHCYGNSIVDTANIDRLAEMGVLFEQAYCQSPVCTPSRASFMTGRYSRTTRCRQNGQKIPDDEKLVSKLFAEQGYVCGLAGKLHLAPCHPDICKGVEERIDDGYHAFHWSHAVGGHAWALDDYLQWLEKKGATLKREPIPGVRQTFYGNDPENRQGTWCTDEAISFIRANRRHGNPWFFSVNYFDPHHPFDPPKELMEKYMALGEQIPLPNYIEGELDNKPRYQRIDSENAYNFNAMFRYREMSELEHRAARASQWAMVEHLDTQVGRLLDELEQSGELDNTIIIFMSDHGEMLGDHGIYWKGPYFYEELVRVPLMIAWPGKVAGGRRSKALVELVDLAPTLLEASSLPLYPGIQGRSLWSLLTGETELNKHRDSVYCEYYNAQPWHPELPPQCTMVFDGRYKLVRVHSAGEGELYDLLLDPKEHRNLYHYPYYGKEKLRLLELLTDRMAWTVDPLPERLAEW</sequence>
<reference evidence="5 6" key="1">
    <citation type="submission" date="2019-07" db="EMBL/GenBank/DDBJ databases">
        <authorList>
            <person name="Kim J."/>
        </authorList>
    </citation>
    <scope>NUCLEOTIDE SEQUENCE [LARGE SCALE GENOMIC DNA]</scope>
    <source>
        <strain evidence="5 6">JC52</strain>
    </source>
</reference>
<dbReference type="PROSITE" id="PS00523">
    <property type="entry name" value="SULFATASE_1"/>
    <property type="match status" value="1"/>
</dbReference>
<dbReference type="Pfam" id="PF00884">
    <property type="entry name" value="Sulfatase"/>
    <property type="match status" value="1"/>
</dbReference>
<protein>
    <submittedName>
        <fullName evidence="5">Sulfatase-like hydrolase/transferase</fullName>
    </submittedName>
</protein>
<keyword evidence="5" id="KW-0808">Transferase</keyword>
<dbReference type="Proteomes" id="UP000317036">
    <property type="component" value="Unassembled WGS sequence"/>
</dbReference>
<gene>
    <name evidence="5" type="ORF">FPZ49_16300</name>
</gene>
<dbReference type="PANTHER" id="PTHR45953">
    <property type="entry name" value="IDURONATE 2-SULFATASE"/>
    <property type="match status" value="1"/>
</dbReference>
<evidence type="ECO:0000313" key="5">
    <source>
        <dbReference type="EMBL" id="TVY08915.1"/>
    </source>
</evidence>
<name>A0A559K9V8_9BACL</name>
<evidence type="ECO:0000256" key="2">
    <source>
        <dbReference type="ARBA" id="ARBA00022723"/>
    </source>
</evidence>
<dbReference type="GO" id="GO:0046872">
    <property type="term" value="F:metal ion binding"/>
    <property type="evidence" value="ECO:0007669"/>
    <property type="project" value="UniProtKB-KW"/>
</dbReference>
<organism evidence="5 6">
    <name type="scientific">Paenibacillus cremeus</name>
    <dbReference type="NCBI Taxonomy" id="2163881"/>
    <lineage>
        <taxon>Bacteria</taxon>
        <taxon>Bacillati</taxon>
        <taxon>Bacillota</taxon>
        <taxon>Bacilli</taxon>
        <taxon>Bacillales</taxon>
        <taxon>Paenibacillaceae</taxon>
        <taxon>Paenibacillus</taxon>
    </lineage>
</organism>
<accession>A0A559K9V8</accession>
<dbReference type="GO" id="GO:0005737">
    <property type="term" value="C:cytoplasm"/>
    <property type="evidence" value="ECO:0007669"/>
    <property type="project" value="TreeGrafter"/>
</dbReference>
<evidence type="ECO:0000256" key="3">
    <source>
        <dbReference type="ARBA" id="ARBA00022801"/>
    </source>
</evidence>
<comment type="caution">
    <text evidence="5">The sequence shown here is derived from an EMBL/GenBank/DDBJ whole genome shotgun (WGS) entry which is preliminary data.</text>
</comment>
<dbReference type="Gene3D" id="3.40.720.10">
    <property type="entry name" value="Alkaline Phosphatase, subunit A"/>
    <property type="match status" value="1"/>
</dbReference>
<comment type="similarity">
    <text evidence="1">Belongs to the sulfatase family.</text>
</comment>
<dbReference type="PANTHER" id="PTHR45953:SF1">
    <property type="entry name" value="IDURONATE 2-SULFATASE"/>
    <property type="match status" value="1"/>
</dbReference>
<dbReference type="InterPro" id="IPR017850">
    <property type="entry name" value="Alkaline_phosphatase_core_sf"/>
</dbReference>